<proteinExistence type="predicted"/>
<name>Q6ZJ88_ORYSJ</name>
<reference evidence="4" key="1">
    <citation type="journal article" date="2005" name="Nature">
        <title>The map-based sequence of the rice genome.</title>
        <authorList>
            <consortium name="International rice genome sequencing project (IRGSP)"/>
            <person name="Matsumoto T."/>
            <person name="Wu J."/>
            <person name="Kanamori H."/>
            <person name="Katayose Y."/>
            <person name="Fujisawa M."/>
            <person name="Namiki N."/>
            <person name="Mizuno H."/>
            <person name="Yamamoto K."/>
            <person name="Antonio B.A."/>
            <person name="Baba T."/>
            <person name="Sakata K."/>
            <person name="Nagamura Y."/>
            <person name="Aoki H."/>
            <person name="Arikawa K."/>
            <person name="Arita K."/>
            <person name="Bito T."/>
            <person name="Chiden Y."/>
            <person name="Fujitsuka N."/>
            <person name="Fukunaka R."/>
            <person name="Hamada M."/>
            <person name="Harada C."/>
            <person name="Hayashi A."/>
            <person name="Hijishita S."/>
            <person name="Honda M."/>
            <person name="Hosokawa S."/>
            <person name="Ichikawa Y."/>
            <person name="Idonuma A."/>
            <person name="Iijima M."/>
            <person name="Ikeda M."/>
            <person name="Ikeno M."/>
            <person name="Ito K."/>
            <person name="Ito S."/>
            <person name="Ito T."/>
            <person name="Ito Y."/>
            <person name="Ito Y."/>
            <person name="Iwabuchi A."/>
            <person name="Kamiya K."/>
            <person name="Karasawa W."/>
            <person name="Kurita K."/>
            <person name="Katagiri S."/>
            <person name="Kikuta A."/>
            <person name="Kobayashi H."/>
            <person name="Kobayashi N."/>
            <person name="Machita K."/>
            <person name="Maehara T."/>
            <person name="Masukawa M."/>
            <person name="Mizubayashi T."/>
            <person name="Mukai Y."/>
            <person name="Nagasaki H."/>
            <person name="Nagata Y."/>
            <person name="Naito S."/>
            <person name="Nakashima M."/>
            <person name="Nakama Y."/>
            <person name="Nakamichi Y."/>
            <person name="Nakamura M."/>
            <person name="Meguro A."/>
            <person name="Negishi M."/>
            <person name="Ohta I."/>
            <person name="Ohta T."/>
            <person name="Okamoto M."/>
            <person name="Ono N."/>
            <person name="Saji S."/>
            <person name="Sakaguchi M."/>
            <person name="Sakai K."/>
            <person name="Shibata M."/>
            <person name="Shimokawa T."/>
            <person name="Song J."/>
            <person name="Takazaki Y."/>
            <person name="Terasawa K."/>
            <person name="Tsugane M."/>
            <person name="Tsuji K."/>
            <person name="Ueda S."/>
            <person name="Waki K."/>
            <person name="Yamagata H."/>
            <person name="Yamamoto M."/>
            <person name="Yamamoto S."/>
            <person name="Yamane H."/>
            <person name="Yoshiki S."/>
            <person name="Yoshihara R."/>
            <person name="Yukawa K."/>
            <person name="Zhong H."/>
            <person name="Yano M."/>
            <person name="Yuan Q."/>
            <person name="Ouyang S."/>
            <person name="Liu J."/>
            <person name="Jones K.M."/>
            <person name="Gansberger K."/>
            <person name="Moffat K."/>
            <person name="Hill J."/>
            <person name="Bera J."/>
            <person name="Fadrosh D."/>
            <person name="Jin S."/>
            <person name="Johri S."/>
            <person name="Kim M."/>
            <person name="Overton L."/>
            <person name="Reardon M."/>
            <person name="Tsitrin T."/>
            <person name="Vuong H."/>
            <person name="Weaver B."/>
            <person name="Ciecko A."/>
            <person name="Tallon L."/>
            <person name="Jackson J."/>
            <person name="Pai G."/>
            <person name="Aken S.V."/>
            <person name="Utterback T."/>
            <person name="Reidmuller S."/>
            <person name="Feldblyum T."/>
            <person name="Hsiao J."/>
            <person name="Zismann V."/>
            <person name="Iobst S."/>
            <person name="de Vazeille A.R."/>
            <person name="Buell C.R."/>
            <person name="Ying K."/>
            <person name="Li Y."/>
            <person name="Lu T."/>
            <person name="Huang Y."/>
            <person name="Zhao Q."/>
            <person name="Feng Q."/>
            <person name="Zhang L."/>
            <person name="Zhu J."/>
            <person name="Weng Q."/>
            <person name="Mu J."/>
            <person name="Lu Y."/>
            <person name="Fan D."/>
            <person name="Liu Y."/>
            <person name="Guan J."/>
            <person name="Zhang Y."/>
            <person name="Yu S."/>
            <person name="Liu X."/>
            <person name="Zhang Y."/>
            <person name="Hong G."/>
            <person name="Han B."/>
            <person name="Choisne N."/>
            <person name="Demange N."/>
            <person name="Orjeda G."/>
            <person name="Samain S."/>
            <person name="Cattolico L."/>
            <person name="Pelletier E."/>
            <person name="Couloux A."/>
            <person name="Segurens B."/>
            <person name="Wincker P."/>
            <person name="D'Hont A."/>
            <person name="Scarpelli C."/>
            <person name="Weissenbach J."/>
            <person name="Salanoubat M."/>
            <person name="Quetier F."/>
            <person name="Yu Y."/>
            <person name="Kim H.R."/>
            <person name="Rambo T."/>
            <person name="Currie J."/>
            <person name="Collura K."/>
            <person name="Luo M."/>
            <person name="Yang T."/>
            <person name="Ammiraju J.S.S."/>
            <person name="Engler F."/>
            <person name="Soderlund C."/>
            <person name="Wing R.A."/>
            <person name="Palmer L.E."/>
            <person name="de la Bastide M."/>
            <person name="Spiegel L."/>
            <person name="Nascimento L."/>
            <person name="Zutavern T."/>
            <person name="O'Shaughnessy A."/>
            <person name="Dike S."/>
            <person name="Dedhia N."/>
            <person name="Preston R."/>
            <person name="Balija V."/>
            <person name="McCombie W.R."/>
            <person name="Chow T."/>
            <person name="Chen H."/>
            <person name="Chung M."/>
            <person name="Chen C."/>
            <person name="Shaw J."/>
            <person name="Wu H."/>
            <person name="Hsiao K."/>
            <person name="Chao Y."/>
            <person name="Chu M."/>
            <person name="Cheng C."/>
            <person name="Hour A."/>
            <person name="Lee P."/>
            <person name="Lin S."/>
            <person name="Lin Y."/>
            <person name="Liou J."/>
            <person name="Liu S."/>
            <person name="Hsing Y."/>
            <person name="Raghuvanshi S."/>
            <person name="Mohanty A."/>
            <person name="Bharti A.K."/>
            <person name="Gaur A."/>
            <person name="Gupta V."/>
            <person name="Kumar D."/>
            <person name="Ravi V."/>
            <person name="Vij S."/>
            <person name="Kapur A."/>
            <person name="Khurana P."/>
            <person name="Khurana P."/>
            <person name="Khurana J.P."/>
            <person name="Tyagi A.K."/>
            <person name="Gaikwad K."/>
            <person name="Singh A."/>
            <person name="Dalal V."/>
            <person name="Srivastava S."/>
            <person name="Dixit A."/>
            <person name="Pal A.K."/>
            <person name="Ghazi I.A."/>
            <person name="Yadav M."/>
            <person name="Pandit A."/>
            <person name="Bhargava A."/>
            <person name="Sureshbabu K."/>
            <person name="Batra K."/>
            <person name="Sharma T.R."/>
            <person name="Mohapatra T."/>
            <person name="Singh N.K."/>
            <person name="Messing J."/>
            <person name="Nelson A.B."/>
            <person name="Fuks G."/>
            <person name="Kavchok S."/>
            <person name="Keizer G."/>
            <person name="Linton E."/>
            <person name="Llaca V."/>
            <person name="Song R."/>
            <person name="Tanyolac B."/>
            <person name="Young S."/>
            <person name="Ho-Il K."/>
            <person name="Hahn J.H."/>
            <person name="Sangsakoo G."/>
            <person name="Vanavichit A."/>
            <person name="de Mattos Luiz.A.T."/>
            <person name="Zimmer P.D."/>
            <person name="Malone G."/>
            <person name="Dellagostin O."/>
            <person name="de Oliveira A.C."/>
            <person name="Bevan M."/>
            <person name="Bancroft I."/>
            <person name="Minx P."/>
            <person name="Cordum H."/>
            <person name="Wilson R."/>
            <person name="Cheng Z."/>
            <person name="Jin W."/>
            <person name="Jiang J."/>
            <person name="Leong S.A."/>
            <person name="Iwama H."/>
            <person name="Gojobori T."/>
            <person name="Itoh T."/>
            <person name="Niimura Y."/>
            <person name="Fujii Y."/>
            <person name="Habara T."/>
            <person name="Sakai H."/>
            <person name="Sato Y."/>
            <person name="Wilson G."/>
            <person name="Kumar K."/>
            <person name="McCouch S."/>
            <person name="Juretic N."/>
            <person name="Hoen D."/>
            <person name="Wright S."/>
            <person name="Bruskiewich R."/>
            <person name="Bureau T."/>
            <person name="Miyao A."/>
            <person name="Hirochika H."/>
            <person name="Nishikawa T."/>
            <person name="Kadowaki K."/>
            <person name="Sugiura M."/>
            <person name="Burr B."/>
            <person name="Sasaki T."/>
        </authorList>
    </citation>
    <scope>NUCLEOTIDE SEQUENCE [LARGE SCALE GENOMIC DNA]</scope>
    <source>
        <strain evidence="4">cv. Nipponbare</strain>
    </source>
</reference>
<dbReference type="InterPro" id="IPR008552">
    <property type="entry name" value="DUF834"/>
</dbReference>
<evidence type="ECO:0000259" key="2">
    <source>
        <dbReference type="Pfam" id="PF05754"/>
    </source>
</evidence>
<evidence type="ECO:0000256" key="1">
    <source>
        <dbReference type="SAM" id="MobiDB-lite"/>
    </source>
</evidence>
<dbReference type="Proteomes" id="UP000000763">
    <property type="component" value="Chromosome 8"/>
</dbReference>
<dbReference type="Pfam" id="PF05754">
    <property type="entry name" value="DUF834"/>
    <property type="match status" value="1"/>
</dbReference>
<dbReference type="EMBL" id="AP003919">
    <property type="protein sequence ID" value="BAD12853.1"/>
    <property type="molecule type" value="Genomic_DNA"/>
</dbReference>
<protein>
    <recommendedName>
        <fullName evidence="2">DUF834 domain-containing protein</fullName>
    </recommendedName>
</protein>
<evidence type="ECO:0000313" key="3">
    <source>
        <dbReference type="EMBL" id="BAD12853.1"/>
    </source>
</evidence>
<sequence length="95" mass="9215">MTSVTGNPPVCGATANGDRQRRRQGWSDGLARIIGGGGVPAVVNGVGPVYGVRLLLAIPKKATGSGGGGAVTAALGFAVAAALGATATDGAWEDR</sequence>
<organism evidence="3 4">
    <name type="scientific">Oryza sativa subsp. japonica</name>
    <name type="common">Rice</name>
    <dbReference type="NCBI Taxonomy" id="39947"/>
    <lineage>
        <taxon>Eukaryota</taxon>
        <taxon>Viridiplantae</taxon>
        <taxon>Streptophyta</taxon>
        <taxon>Embryophyta</taxon>
        <taxon>Tracheophyta</taxon>
        <taxon>Spermatophyta</taxon>
        <taxon>Magnoliopsida</taxon>
        <taxon>Liliopsida</taxon>
        <taxon>Poales</taxon>
        <taxon>Poaceae</taxon>
        <taxon>BOP clade</taxon>
        <taxon>Oryzoideae</taxon>
        <taxon>Oryzeae</taxon>
        <taxon>Oryzinae</taxon>
        <taxon>Oryza</taxon>
        <taxon>Oryza sativa</taxon>
    </lineage>
</organism>
<feature type="region of interest" description="Disordered" evidence="1">
    <location>
        <begin position="1"/>
        <end position="24"/>
    </location>
</feature>
<accession>Q6ZJ88</accession>
<feature type="domain" description="DUF834" evidence="2">
    <location>
        <begin position="28"/>
        <end position="68"/>
    </location>
</feature>
<evidence type="ECO:0000313" key="4">
    <source>
        <dbReference type="Proteomes" id="UP000000763"/>
    </source>
</evidence>
<gene>
    <name evidence="3" type="primary">OJ1734_E04.16</name>
</gene>
<dbReference type="AlphaFoldDB" id="Q6ZJ88"/>
<reference evidence="4" key="2">
    <citation type="journal article" date="2008" name="Nucleic Acids Res.">
        <title>The rice annotation project database (RAP-DB): 2008 update.</title>
        <authorList>
            <consortium name="The rice annotation project (RAP)"/>
        </authorList>
    </citation>
    <scope>GENOME REANNOTATION</scope>
    <source>
        <strain evidence="4">cv. Nipponbare</strain>
    </source>
</reference>